<protein>
    <submittedName>
        <fullName evidence="2">Uncharacterized protein</fullName>
    </submittedName>
</protein>
<keyword evidence="3" id="KW-1185">Reference proteome</keyword>
<sequence length="128" mass="13899">MYGRERGDGYERVGRATPLSAAAHPSYAGVVTSSPPPPLHYRARPCRNPEGPRRQRRTGLNSVTPANARRGGEDDQATANRLLAPSCASAAIGRFPHATPRSLARHRRALASCSMRVLSWRLRSTEAA</sequence>
<feature type="region of interest" description="Disordered" evidence="1">
    <location>
        <begin position="1"/>
        <end position="79"/>
    </location>
</feature>
<comment type="caution">
    <text evidence="2">The sequence shown here is derived from an EMBL/GenBank/DDBJ whole genome shotgun (WGS) entry which is preliminary data.</text>
</comment>
<evidence type="ECO:0000313" key="3">
    <source>
        <dbReference type="Proteomes" id="UP000823388"/>
    </source>
</evidence>
<accession>A0A8T0SPR2</accession>
<evidence type="ECO:0000256" key="1">
    <source>
        <dbReference type="SAM" id="MobiDB-lite"/>
    </source>
</evidence>
<organism evidence="2 3">
    <name type="scientific">Panicum virgatum</name>
    <name type="common">Blackwell switchgrass</name>
    <dbReference type="NCBI Taxonomy" id="38727"/>
    <lineage>
        <taxon>Eukaryota</taxon>
        <taxon>Viridiplantae</taxon>
        <taxon>Streptophyta</taxon>
        <taxon>Embryophyta</taxon>
        <taxon>Tracheophyta</taxon>
        <taxon>Spermatophyta</taxon>
        <taxon>Magnoliopsida</taxon>
        <taxon>Liliopsida</taxon>
        <taxon>Poales</taxon>
        <taxon>Poaceae</taxon>
        <taxon>PACMAD clade</taxon>
        <taxon>Panicoideae</taxon>
        <taxon>Panicodae</taxon>
        <taxon>Paniceae</taxon>
        <taxon>Panicinae</taxon>
        <taxon>Panicum</taxon>
        <taxon>Panicum sect. Hiantes</taxon>
    </lineage>
</organism>
<dbReference type="Proteomes" id="UP000823388">
    <property type="component" value="Chromosome 5K"/>
</dbReference>
<dbReference type="EMBL" id="CM029045">
    <property type="protein sequence ID" value="KAG2599078.1"/>
    <property type="molecule type" value="Genomic_DNA"/>
</dbReference>
<name>A0A8T0SPR2_PANVG</name>
<proteinExistence type="predicted"/>
<dbReference type="AlphaFoldDB" id="A0A8T0SPR2"/>
<gene>
    <name evidence="2" type="ORF">PVAP13_5KG413914</name>
</gene>
<reference evidence="2" key="1">
    <citation type="submission" date="2020-05" db="EMBL/GenBank/DDBJ databases">
        <title>WGS assembly of Panicum virgatum.</title>
        <authorList>
            <person name="Lovell J.T."/>
            <person name="Jenkins J."/>
            <person name="Shu S."/>
            <person name="Juenger T.E."/>
            <person name="Schmutz J."/>
        </authorList>
    </citation>
    <scope>NUCLEOTIDE SEQUENCE</scope>
    <source>
        <strain evidence="2">AP13</strain>
    </source>
</reference>
<feature type="compositionally biased region" description="Basic and acidic residues" evidence="1">
    <location>
        <begin position="1"/>
        <end position="14"/>
    </location>
</feature>
<evidence type="ECO:0000313" key="2">
    <source>
        <dbReference type="EMBL" id="KAG2599078.1"/>
    </source>
</evidence>